<dbReference type="CDD" id="cd22744">
    <property type="entry name" value="OTU"/>
    <property type="match status" value="1"/>
</dbReference>
<name>A0ABP0PCZ4_9DINO</name>
<dbReference type="Gene3D" id="3.90.70.80">
    <property type="match status" value="1"/>
</dbReference>
<dbReference type="InterPro" id="IPR027417">
    <property type="entry name" value="P-loop_NTPase"/>
</dbReference>
<feature type="compositionally biased region" description="Basic and acidic residues" evidence="1">
    <location>
        <begin position="1022"/>
        <end position="1043"/>
    </location>
</feature>
<proteinExistence type="predicted"/>
<evidence type="ECO:0000256" key="1">
    <source>
        <dbReference type="SAM" id="MobiDB-lite"/>
    </source>
</evidence>
<feature type="domain" description="OTU" evidence="2">
    <location>
        <begin position="12"/>
        <end position="142"/>
    </location>
</feature>
<evidence type="ECO:0000313" key="3">
    <source>
        <dbReference type="EMBL" id="CAK9073488.1"/>
    </source>
</evidence>
<dbReference type="InterPro" id="IPR038765">
    <property type="entry name" value="Papain-like_cys_pep_sf"/>
</dbReference>
<dbReference type="SUPFAM" id="SSF54001">
    <property type="entry name" value="Cysteine proteinases"/>
    <property type="match status" value="1"/>
</dbReference>
<evidence type="ECO:0000259" key="2">
    <source>
        <dbReference type="PROSITE" id="PS50802"/>
    </source>
</evidence>
<evidence type="ECO:0000313" key="4">
    <source>
        <dbReference type="Proteomes" id="UP001642484"/>
    </source>
</evidence>
<feature type="compositionally biased region" description="Basic residues" evidence="1">
    <location>
        <begin position="189"/>
        <end position="199"/>
    </location>
</feature>
<gene>
    <name evidence="3" type="ORF">CCMP2556_LOCUS36194</name>
</gene>
<dbReference type="Proteomes" id="UP001642484">
    <property type="component" value="Unassembled WGS sequence"/>
</dbReference>
<dbReference type="InterPro" id="IPR003323">
    <property type="entry name" value="OTU_dom"/>
</dbReference>
<feature type="region of interest" description="Disordered" evidence="1">
    <location>
        <begin position="176"/>
        <end position="228"/>
    </location>
</feature>
<dbReference type="Gene3D" id="3.40.50.300">
    <property type="entry name" value="P-loop containing nucleotide triphosphate hydrolases"/>
    <property type="match status" value="1"/>
</dbReference>
<dbReference type="EMBL" id="CAXAMN010022894">
    <property type="protein sequence ID" value="CAK9073488.1"/>
    <property type="molecule type" value="Genomic_DNA"/>
</dbReference>
<dbReference type="SUPFAM" id="SSF52540">
    <property type="entry name" value="P-loop containing nucleoside triphosphate hydrolases"/>
    <property type="match status" value="1"/>
</dbReference>
<sequence length="1244" mass="137841">MTMSADMDIRCLQVIPVAGDGNCLFHALAWNEEGSSSDSLKVEIIDYMYGLAIEATDSTVQAEWLKEAEHLQGDQRQHWGGHMAILAYTAMREKRVILHTKQNDGPILVQEQCHESVAEIDAMPEVHLLYNGVDHYDALAPVSDIAGMAPAWPQAPPPRYMTLTAFPPLAAAVHEPVTRKAAKPGAPRPKAKQNKRSGKAKQTSQRPSAPVAEPAAGSVPTAMPDEPEPEDLLQRLAEGDLATRRLRDHPTIPPNVEPAAKDAGELWPQVFCAFQGCEWAQQVGTEEALHHHLSDAHAEDLAPISLHMLRRDADDAFFSVYSAAIAEKCRAQAPIAGASFDRTALQSLADAVAGEKVESLICTSCGGIFPYVQEVEENGDIRWCKPLRRKDPAGDFTFLGHAFAKIEQHLGLEQYLDKYGMLDREAGTTLREYESFEDWTLRLGDKLLLCCPEDGAAFAAQRPRAVAAEGKSLHQSHEVQAAALNELRERLTSPEPGTAHAAPALEVRAGNKLMDQFHPAFWYKDINGDEKAINGDFSKLRHVPTLKPAAAKVLTNTEARTRNVPGTHEVRKTMRHQTHSYRVAYGLACFFTFSPSERDTTLMLRLARARQSDPALANDQSKAFYQRSQPALDVDFIQLSPEALAEVGYQCDYQNKRLKVATRETKEWMKAQRDLAVDLEGKPIGYLCARVSKRMSTDLFARGVSRGAVERFNLVHNAETKDATRAESVKSAPSTEMSLAYPLRLLQSVAAAEPWPAEPARAIAERRVHGLSAYEFAREFDFELAQHPITEAGHDAHLRDPDKFHAALTDAGLQVAVKRQRLVPGIHYQIREEGGPGWLPLGHGEQAQAHRHDWIVVPRKRPYVPTVYGAQGSKTEDEKAMRILVLFFPWVNDARDASPEEVKRFVLNFCFAYCLPREQRLIDGLAQDSDNEGMEDELVLALDEDDLLEATRTHIKGSKPVDGSDHRTDVEEKTNTTKLHDMTREMFEISSAIWQCPASAPQNDRAETPPRLQSHTAPEEAIQDHALAKKSAEYSRRKEKQNQKPEGLLGVPANAPGAREGPEVTTDLLRDWLHSSHVQGSTNAEQHHFLSLVVDRTLVEYGLLALTDTQLGTEAPMCHLLHGPPGSGKSHCLVFLRELFELLGFKQGIDYEVVAYQAVNASALCGDTIHMSCGFKSVVDASAAVAEATAKRIAYWRWLFIDEISMVSARLLAQLDHRICSVKPDGDAFKLDSTGRARRGPLGF</sequence>
<feature type="region of interest" description="Disordered" evidence="1">
    <location>
        <begin position="998"/>
        <end position="1062"/>
    </location>
</feature>
<reference evidence="3 4" key="1">
    <citation type="submission" date="2024-02" db="EMBL/GenBank/DDBJ databases">
        <authorList>
            <person name="Chen Y."/>
            <person name="Shah S."/>
            <person name="Dougan E. K."/>
            <person name="Thang M."/>
            <person name="Chan C."/>
        </authorList>
    </citation>
    <scope>NUCLEOTIDE SEQUENCE [LARGE SCALE GENOMIC DNA]</scope>
</reference>
<protein>
    <recommendedName>
        <fullName evidence="2">OTU domain-containing protein</fullName>
    </recommendedName>
</protein>
<accession>A0ABP0PCZ4</accession>
<organism evidence="3 4">
    <name type="scientific">Durusdinium trenchii</name>
    <dbReference type="NCBI Taxonomy" id="1381693"/>
    <lineage>
        <taxon>Eukaryota</taxon>
        <taxon>Sar</taxon>
        <taxon>Alveolata</taxon>
        <taxon>Dinophyceae</taxon>
        <taxon>Suessiales</taxon>
        <taxon>Symbiodiniaceae</taxon>
        <taxon>Durusdinium</taxon>
    </lineage>
</organism>
<keyword evidence="4" id="KW-1185">Reference proteome</keyword>
<comment type="caution">
    <text evidence="3">The sequence shown here is derived from an EMBL/GenBank/DDBJ whole genome shotgun (WGS) entry which is preliminary data.</text>
</comment>
<dbReference type="PROSITE" id="PS50802">
    <property type="entry name" value="OTU"/>
    <property type="match status" value="1"/>
</dbReference>